<protein>
    <submittedName>
        <fullName evidence="2">Uncharacterized protein</fullName>
    </submittedName>
</protein>
<feature type="compositionally biased region" description="Polar residues" evidence="1">
    <location>
        <begin position="243"/>
        <end position="255"/>
    </location>
</feature>
<comment type="caution">
    <text evidence="2">The sequence shown here is derived from an EMBL/GenBank/DDBJ whole genome shotgun (WGS) entry which is preliminary data.</text>
</comment>
<proteinExistence type="predicted"/>
<keyword evidence="3" id="KW-1185">Reference proteome</keyword>
<feature type="compositionally biased region" description="Polar residues" evidence="1">
    <location>
        <begin position="16"/>
        <end position="27"/>
    </location>
</feature>
<sequence>MTPTPLCIRRLDSPRRSTTAIPENSGPQCGGARAPADHRRAPARRDSSCAARERSIDHSTITTIETARFRIERVRASALVAPERPQVIRRFTLKPLPPIPRFRSSQRRAHSTGSRWHHRRDLLPSPRSRIPDRTQRGVHSRFPLHISRTGTSGSTEQRDSQHAPSRRRHSFVVPHCFPGGKPVSSGPLDGPRISPIRAPRRAATAGSAAVRMHEARRSRPRSPVDVAAPHFPSPATEFAGDRWTTSMSSPAGATT</sequence>
<evidence type="ECO:0000256" key="1">
    <source>
        <dbReference type="SAM" id="MobiDB-lite"/>
    </source>
</evidence>
<reference evidence="2 3" key="1">
    <citation type="submission" date="2020-08" db="EMBL/GenBank/DDBJ databases">
        <title>Sequencing the genomes of 1000 actinobacteria strains.</title>
        <authorList>
            <person name="Klenk H.-P."/>
        </authorList>
    </citation>
    <scope>NUCLEOTIDE SEQUENCE [LARGE SCALE GENOMIC DNA]</scope>
    <source>
        <strain evidence="2 3">DSM 45582</strain>
    </source>
</reference>
<dbReference type="EMBL" id="JACHIV010000001">
    <property type="protein sequence ID" value="MBB5069053.1"/>
    <property type="molecule type" value="Genomic_DNA"/>
</dbReference>
<organism evidence="2 3">
    <name type="scientific">Saccharopolyspora gloriosae</name>
    <dbReference type="NCBI Taxonomy" id="455344"/>
    <lineage>
        <taxon>Bacteria</taxon>
        <taxon>Bacillati</taxon>
        <taxon>Actinomycetota</taxon>
        <taxon>Actinomycetes</taxon>
        <taxon>Pseudonocardiales</taxon>
        <taxon>Pseudonocardiaceae</taxon>
        <taxon>Saccharopolyspora</taxon>
    </lineage>
</organism>
<evidence type="ECO:0000313" key="2">
    <source>
        <dbReference type="EMBL" id="MBB5069053.1"/>
    </source>
</evidence>
<feature type="region of interest" description="Disordered" evidence="1">
    <location>
        <begin position="99"/>
        <end position="255"/>
    </location>
</feature>
<dbReference type="Proteomes" id="UP000580474">
    <property type="component" value="Unassembled WGS sequence"/>
</dbReference>
<feature type="region of interest" description="Disordered" evidence="1">
    <location>
        <begin position="12"/>
        <end position="48"/>
    </location>
</feature>
<gene>
    <name evidence="2" type="ORF">BJ969_002141</name>
</gene>
<feature type="compositionally biased region" description="Basic residues" evidence="1">
    <location>
        <begin position="104"/>
        <end position="120"/>
    </location>
</feature>
<accession>A0A840NFL8</accession>
<feature type="compositionally biased region" description="Basic and acidic residues" evidence="1">
    <location>
        <begin position="35"/>
        <end position="48"/>
    </location>
</feature>
<feature type="compositionally biased region" description="Low complexity" evidence="1">
    <location>
        <begin position="191"/>
        <end position="210"/>
    </location>
</feature>
<name>A0A840NFL8_9PSEU</name>
<dbReference type="AlphaFoldDB" id="A0A840NFL8"/>
<evidence type="ECO:0000313" key="3">
    <source>
        <dbReference type="Proteomes" id="UP000580474"/>
    </source>
</evidence>